<dbReference type="GeneID" id="91097848"/>
<evidence type="ECO:0000256" key="1">
    <source>
        <dbReference type="SAM" id="Coils"/>
    </source>
</evidence>
<evidence type="ECO:0000313" key="4">
    <source>
        <dbReference type="Proteomes" id="UP001355207"/>
    </source>
</evidence>
<dbReference type="EMBL" id="CP144107">
    <property type="protein sequence ID" value="WWC92225.1"/>
    <property type="molecule type" value="Genomic_DNA"/>
</dbReference>
<reference evidence="3 4" key="1">
    <citation type="submission" date="2024-01" db="EMBL/GenBank/DDBJ databases">
        <title>Comparative genomics of Cryptococcus and Kwoniella reveals pathogenesis evolution and contrasting modes of karyotype evolution via chromosome fusion or intercentromeric recombination.</title>
        <authorList>
            <person name="Coelho M.A."/>
            <person name="David-Palma M."/>
            <person name="Shea T."/>
            <person name="Bowers K."/>
            <person name="McGinley-Smith S."/>
            <person name="Mohammad A.W."/>
            <person name="Gnirke A."/>
            <person name="Yurkov A.M."/>
            <person name="Nowrousian M."/>
            <person name="Sun S."/>
            <person name="Cuomo C.A."/>
            <person name="Heitman J."/>
        </authorList>
    </citation>
    <scope>NUCLEOTIDE SEQUENCE [LARGE SCALE GENOMIC DNA]</scope>
    <source>
        <strain evidence="3 4">CBS 6074</strain>
    </source>
</reference>
<proteinExistence type="predicted"/>
<evidence type="ECO:0008006" key="5">
    <source>
        <dbReference type="Google" id="ProtNLM"/>
    </source>
</evidence>
<keyword evidence="1" id="KW-0175">Coiled coil</keyword>
<accession>A0AAX4K605</accession>
<sequence>MASNGNVNAMSRAGGVEPYVSPYADPPQDRISTGGTQLSDYQSNHSTARSQDSRELVKHVASKRGGEESFLYREKGDEGLDEHERRVRLLGLTLNADKSRKARSRKTLKELSVRIEQLASENCTKEKQIEALVENGNCLRSLNQGLSYENEELRSTYTEQSRTILTQNQIIEELSQKIARMKQEHELMRSRHSQLTGLQTEAQGFAPCYDTHASVSTDNRAARESEDHHHGNHGLGHGTAADMCSDFYCLGKCRSRGQ</sequence>
<name>A0AAX4K605_9TREE</name>
<dbReference type="RefSeq" id="XP_066078987.1">
    <property type="nucleotide sequence ID" value="XM_066222890.1"/>
</dbReference>
<protein>
    <recommendedName>
        <fullName evidence="5">BZIP domain-containing protein</fullName>
    </recommendedName>
</protein>
<feature type="region of interest" description="Disordered" evidence="2">
    <location>
        <begin position="1"/>
        <end position="55"/>
    </location>
</feature>
<keyword evidence="4" id="KW-1185">Reference proteome</keyword>
<dbReference type="Proteomes" id="UP001355207">
    <property type="component" value="Chromosome 10"/>
</dbReference>
<evidence type="ECO:0000313" key="3">
    <source>
        <dbReference type="EMBL" id="WWC92225.1"/>
    </source>
</evidence>
<gene>
    <name evidence="3" type="ORF">L201_007179</name>
</gene>
<organism evidence="3 4">
    <name type="scientific">Kwoniella dendrophila CBS 6074</name>
    <dbReference type="NCBI Taxonomy" id="1295534"/>
    <lineage>
        <taxon>Eukaryota</taxon>
        <taxon>Fungi</taxon>
        <taxon>Dikarya</taxon>
        <taxon>Basidiomycota</taxon>
        <taxon>Agaricomycotina</taxon>
        <taxon>Tremellomycetes</taxon>
        <taxon>Tremellales</taxon>
        <taxon>Cryptococcaceae</taxon>
        <taxon>Kwoniella</taxon>
    </lineage>
</organism>
<evidence type="ECO:0000256" key="2">
    <source>
        <dbReference type="SAM" id="MobiDB-lite"/>
    </source>
</evidence>
<feature type="region of interest" description="Disordered" evidence="2">
    <location>
        <begin position="216"/>
        <end position="237"/>
    </location>
</feature>
<dbReference type="AlphaFoldDB" id="A0AAX4K605"/>
<feature type="coiled-coil region" evidence="1">
    <location>
        <begin position="164"/>
        <end position="191"/>
    </location>
</feature>
<feature type="compositionally biased region" description="Basic and acidic residues" evidence="2">
    <location>
        <begin position="220"/>
        <end position="229"/>
    </location>
</feature>
<feature type="compositionally biased region" description="Polar residues" evidence="2">
    <location>
        <begin position="30"/>
        <end position="50"/>
    </location>
</feature>